<comment type="subcellular location">
    <subcellularLocation>
        <location evidence="1 7">Cell membrane</location>
        <topology evidence="1 7">Multi-pass membrane protein</topology>
    </subcellularLocation>
</comment>
<protein>
    <submittedName>
        <fullName evidence="9">ABC transporter permease</fullName>
    </submittedName>
</protein>
<keyword evidence="2 7" id="KW-0813">Transport</keyword>
<evidence type="ECO:0000256" key="5">
    <source>
        <dbReference type="ARBA" id="ARBA00022989"/>
    </source>
</evidence>
<comment type="similarity">
    <text evidence="7">Belongs to the binding-protein-dependent transport system permease family.</text>
</comment>
<sequence>MISYLIRRLLSAVTVLLVVSAISFVVIQLPPGDFTDIYKAQLITQGGLTETEAEAAAEEMRARYGLDVPVPVQYVNWIIGIVTRGEFGYSFRYKEDVGSLIAERLPRTIGLAAAAHATSTIVGLLVGIFVGQRQYSVSDNVAAVVAFILTSLPRFFLALVIIYILVFTFDQQSVTSFYSPEYVVAPWSMGKFLDLLKHVWPVIAIAGLGGVARNLRVMRGNLLDVLNAQYVITARSKGITERRVVNRHAVPNALHPIVAYQGTAIPYMVQGELEAAIVLSLPTVAPMFYGSLRNQDIYITGSILLLYGALLVAGNLLSDIFLAVLDPRIRYS</sequence>
<evidence type="ECO:0000256" key="4">
    <source>
        <dbReference type="ARBA" id="ARBA00022692"/>
    </source>
</evidence>
<feature type="transmembrane region" description="Helical" evidence="7">
    <location>
        <begin position="304"/>
        <end position="325"/>
    </location>
</feature>
<comment type="caution">
    <text evidence="9">The sequence shown here is derived from an EMBL/GenBank/DDBJ whole genome shotgun (WGS) entry which is preliminary data.</text>
</comment>
<dbReference type="SUPFAM" id="SSF161098">
    <property type="entry name" value="MetI-like"/>
    <property type="match status" value="1"/>
</dbReference>
<keyword evidence="5 7" id="KW-1133">Transmembrane helix</keyword>
<dbReference type="InterPro" id="IPR045621">
    <property type="entry name" value="BPD_transp_1_N"/>
</dbReference>
<evidence type="ECO:0000256" key="6">
    <source>
        <dbReference type="ARBA" id="ARBA00023136"/>
    </source>
</evidence>
<accession>A0A6B1DT69</accession>
<feature type="transmembrane region" description="Helical" evidence="7">
    <location>
        <begin position="198"/>
        <end position="215"/>
    </location>
</feature>
<evidence type="ECO:0000313" key="9">
    <source>
        <dbReference type="EMBL" id="MYD89564.1"/>
    </source>
</evidence>
<dbReference type="EMBL" id="VXPY01000028">
    <property type="protein sequence ID" value="MYD89564.1"/>
    <property type="molecule type" value="Genomic_DNA"/>
</dbReference>
<dbReference type="Pfam" id="PF19300">
    <property type="entry name" value="BPD_transp_1_N"/>
    <property type="match status" value="1"/>
</dbReference>
<proteinExistence type="inferred from homology"/>
<reference evidence="9" key="1">
    <citation type="submission" date="2019-09" db="EMBL/GenBank/DDBJ databases">
        <title>Characterisation of the sponge microbiome using genome-centric metagenomics.</title>
        <authorList>
            <person name="Engelberts J.P."/>
            <person name="Robbins S.J."/>
            <person name="De Goeij J.M."/>
            <person name="Aranda M."/>
            <person name="Bell S.C."/>
            <person name="Webster N.S."/>
        </authorList>
    </citation>
    <scope>NUCLEOTIDE SEQUENCE</scope>
    <source>
        <strain evidence="9">SB0662_bin_9</strain>
    </source>
</reference>
<dbReference type="Pfam" id="PF00528">
    <property type="entry name" value="BPD_transp_1"/>
    <property type="match status" value="1"/>
</dbReference>
<dbReference type="Gene3D" id="1.10.3720.10">
    <property type="entry name" value="MetI-like"/>
    <property type="match status" value="1"/>
</dbReference>
<evidence type="ECO:0000256" key="1">
    <source>
        <dbReference type="ARBA" id="ARBA00004651"/>
    </source>
</evidence>
<evidence type="ECO:0000259" key="8">
    <source>
        <dbReference type="PROSITE" id="PS50928"/>
    </source>
</evidence>
<keyword evidence="4 7" id="KW-0812">Transmembrane</keyword>
<name>A0A6B1DT69_9CHLR</name>
<gene>
    <name evidence="9" type="ORF">F4Y08_04370</name>
</gene>
<feature type="transmembrane region" description="Helical" evidence="7">
    <location>
        <begin position="9"/>
        <end position="29"/>
    </location>
</feature>
<feature type="transmembrane region" description="Helical" evidence="7">
    <location>
        <begin position="109"/>
        <end position="130"/>
    </location>
</feature>
<dbReference type="GO" id="GO:0055085">
    <property type="term" value="P:transmembrane transport"/>
    <property type="evidence" value="ECO:0007669"/>
    <property type="project" value="InterPro"/>
</dbReference>
<evidence type="ECO:0000256" key="2">
    <source>
        <dbReference type="ARBA" id="ARBA00022448"/>
    </source>
</evidence>
<dbReference type="InterPro" id="IPR000515">
    <property type="entry name" value="MetI-like"/>
</dbReference>
<keyword evidence="3" id="KW-1003">Cell membrane</keyword>
<evidence type="ECO:0000256" key="7">
    <source>
        <dbReference type="RuleBase" id="RU363032"/>
    </source>
</evidence>
<evidence type="ECO:0000256" key="3">
    <source>
        <dbReference type="ARBA" id="ARBA00022475"/>
    </source>
</evidence>
<dbReference type="InterPro" id="IPR035906">
    <property type="entry name" value="MetI-like_sf"/>
</dbReference>
<dbReference type="PROSITE" id="PS50928">
    <property type="entry name" value="ABC_TM1"/>
    <property type="match status" value="1"/>
</dbReference>
<feature type="domain" description="ABC transmembrane type-1" evidence="8">
    <location>
        <begin position="105"/>
        <end position="322"/>
    </location>
</feature>
<dbReference type="CDD" id="cd06261">
    <property type="entry name" value="TM_PBP2"/>
    <property type="match status" value="1"/>
</dbReference>
<dbReference type="AlphaFoldDB" id="A0A6B1DT69"/>
<dbReference type="PANTHER" id="PTHR30465">
    <property type="entry name" value="INNER MEMBRANE ABC TRANSPORTER"/>
    <property type="match status" value="1"/>
</dbReference>
<keyword evidence="6 7" id="KW-0472">Membrane</keyword>
<organism evidence="9">
    <name type="scientific">Caldilineaceae bacterium SB0662_bin_9</name>
    <dbReference type="NCBI Taxonomy" id="2605258"/>
    <lineage>
        <taxon>Bacteria</taxon>
        <taxon>Bacillati</taxon>
        <taxon>Chloroflexota</taxon>
        <taxon>Caldilineae</taxon>
        <taxon>Caldilineales</taxon>
        <taxon>Caldilineaceae</taxon>
    </lineage>
</organism>
<dbReference type="GO" id="GO:0005886">
    <property type="term" value="C:plasma membrane"/>
    <property type="evidence" value="ECO:0007669"/>
    <property type="project" value="UniProtKB-SubCell"/>
</dbReference>
<dbReference type="PANTHER" id="PTHR30465:SF43">
    <property type="entry name" value="OLIGOPEPTIDE ABC TRANSPORTER, PERMEASE PROTEIN"/>
    <property type="match status" value="1"/>
</dbReference>
<feature type="transmembrane region" description="Helical" evidence="7">
    <location>
        <begin position="142"/>
        <end position="166"/>
    </location>
</feature>